<dbReference type="EMBL" id="CP003539">
    <property type="protein sequence ID" value="AFX99364.1"/>
    <property type="molecule type" value="Genomic_DNA"/>
</dbReference>
<keyword evidence="1" id="KW-0812">Transmembrane</keyword>
<keyword evidence="1" id="KW-0472">Membrane</keyword>
<dbReference type="STRING" id="1193729.A1OE_1186"/>
<dbReference type="PANTHER" id="PTHR33371">
    <property type="entry name" value="INTERMEMBRANE PHOSPHOLIPID TRANSPORT SYSTEM BINDING PROTEIN MLAD-RELATED"/>
    <property type="match status" value="1"/>
</dbReference>
<feature type="transmembrane region" description="Helical" evidence="1">
    <location>
        <begin position="12"/>
        <end position="34"/>
    </location>
</feature>
<evidence type="ECO:0000259" key="2">
    <source>
        <dbReference type="Pfam" id="PF02470"/>
    </source>
</evidence>
<dbReference type="InterPro" id="IPR052336">
    <property type="entry name" value="MlaD_Phospholipid_Transporter"/>
</dbReference>
<evidence type="ECO:0000313" key="3">
    <source>
        <dbReference type="EMBL" id="AFX99364.1"/>
    </source>
</evidence>
<protein>
    <submittedName>
        <fullName evidence="3">Mce related family protein</fullName>
    </submittedName>
</protein>
<dbReference type="AlphaFoldDB" id="K7YS43"/>
<dbReference type="InterPro" id="IPR003399">
    <property type="entry name" value="Mce/MlaD"/>
</dbReference>
<dbReference type="InterPro" id="IPR030970">
    <property type="entry name" value="ABC_MlaD"/>
</dbReference>
<dbReference type="Proteomes" id="UP000010077">
    <property type="component" value="Chromosome"/>
</dbReference>
<feature type="domain" description="Mce/MlaD" evidence="2">
    <location>
        <begin position="44"/>
        <end position="121"/>
    </location>
</feature>
<organism evidence="3 4">
    <name type="scientific">Candidatus Endolissoclinum faulkneri L2</name>
    <dbReference type="NCBI Taxonomy" id="1193729"/>
    <lineage>
        <taxon>Bacteria</taxon>
        <taxon>Pseudomonadati</taxon>
        <taxon>Pseudomonadota</taxon>
        <taxon>Alphaproteobacteria</taxon>
        <taxon>Rhodospirillales</taxon>
        <taxon>Rhodospirillaceae</taxon>
        <taxon>Candidatus Endolissoclinum</taxon>
    </lineage>
</organism>
<keyword evidence="4" id="KW-1185">Reference proteome</keyword>
<keyword evidence="1" id="KW-1133">Transmembrane helix</keyword>
<reference evidence="3 4" key="1">
    <citation type="journal article" date="2012" name="Proc. Natl. Acad. Sci. U.S.A.">
        <title>Genome streamlining and chemical defense in a coral reef symbiosis.</title>
        <authorList>
            <person name="Kwan J.C."/>
            <person name="Donia M.S."/>
            <person name="Han A.W."/>
            <person name="Hirose E."/>
            <person name="Haygood M.G."/>
            <person name="Schmidt E.W."/>
        </authorList>
    </citation>
    <scope>NUCLEOTIDE SEQUENCE [LARGE SCALE GENOMIC DNA]</scope>
    <source>
        <strain evidence="3 4">L2</strain>
    </source>
</reference>
<name>K7YS43_9PROT</name>
<evidence type="ECO:0000256" key="1">
    <source>
        <dbReference type="SAM" id="Phobius"/>
    </source>
</evidence>
<dbReference type="GO" id="GO:0015914">
    <property type="term" value="P:phospholipid transport"/>
    <property type="evidence" value="ECO:0007669"/>
    <property type="project" value="InterPro"/>
</dbReference>
<proteinExistence type="predicted"/>
<dbReference type="HOGENOM" id="CLU_107027_1_0_5"/>
<dbReference type="Pfam" id="PF02470">
    <property type="entry name" value="MlaD"/>
    <property type="match status" value="1"/>
</dbReference>
<gene>
    <name evidence="3" type="ORF">A1OE_1186</name>
</gene>
<sequence>MIRQEYDPLSKSLIETLIGAIVLAFAGVFLFYVYTFSQFNMRNEYDVTAYFTTVGGLKPGSDVRMSGLKIGTVSGQSLDPKTYLAKVTLSIDNSIKLPIDSSAAISSDGLFGNNYVNLLPGGDQKILKPGERIEITQEAIDFVQMMSRFIFQSARIDSRPQLSELNPVKTQSGKPGF</sequence>
<dbReference type="RefSeq" id="WP_015088862.1">
    <property type="nucleotide sequence ID" value="NC_019566.1"/>
</dbReference>
<dbReference type="PANTHER" id="PTHR33371:SF4">
    <property type="entry name" value="INTERMEMBRANE PHOSPHOLIPID TRANSPORT SYSTEM BINDING PROTEIN MLAD"/>
    <property type="match status" value="1"/>
</dbReference>
<dbReference type="eggNOG" id="COG1463">
    <property type="taxonomic scope" value="Bacteria"/>
</dbReference>
<dbReference type="NCBIfam" id="TIGR04430">
    <property type="entry name" value="OM_asym_MlaD"/>
    <property type="match status" value="1"/>
</dbReference>
<dbReference type="KEGG" id="thal:A1OE_1186"/>
<evidence type="ECO:0000313" key="4">
    <source>
        <dbReference type="Proteomes" id="UP000010077"/>
    </source>
</evidence>
<accession>K7YS43</accession>